<dbReference type="PANTHER" id="PTHR40980:SF5">
    <property type="entry name" value="TONB-DEPENDENT RECEPTOR"/>
    <property type="match status" value="1"/>
</dbReference>
<feature type="chain" id="PRO_5019067350" evidence="6">
    <location>
        <begin position="31"/>
        <end position="914"/>
    </location>
</feature>
<organism evidence="9 10">
    <name type="scientific">Aurantiacibacter aquimixticola</name>
    <dbReference type="NCBI Taxonomy" id="1958945"/>
    <lineage>
        <taxon>Bacteria</taxon>
        <taxon>Pseudomonadati</taxon>
        <taxon>Pseudomonadota</taxon>
        <taxon>Alphaproteobacteria</taxon>
        <taxon>Sphingomonadales</taxon>
        <taxon>Erythrobacteraceae</taxon>
        <taxon>Aurantiacibacter</taxon>
    </lineage>
</organism>
<proteinExistence type="inferred from homology"/>
<keyword evidence="4" id="KW-0798">TonB box</keyword>
<dbReference type="OrthoDB" id="9768470at2"/>
<dbReference type="AlphaFoldDB" id="A0A419RVS7"/>
<keyword evidence="10" id="KW-1185">Reference proteome</keyword>
<evidence type="ECO:0000256" key="1">
    <source>
        <dbReference type="ARBA" id="ARBA00004442"/>
    </source>
</evidence>
<dbReference type="Pfam" id="PF07715">
    <property type="entry name" value="Plug"/>
    <property type="match status" value="1"/>
</dbReference>
<comment type="similarity">
    <text evidence="4">Belongs to the TonB-dependent receptor family.</text>
</comment>
<accession>A0A419RVS7</accession>
<dbReference type="InterPro" id="IPR000531">
    <property type="entry name" value="Beta-barrel_TonB"/>
</dbReference>
<dbReference type="InterPro" id="IPR037066">
    <property type="entry name" value="Plug_dom_sf"/>
</dbReference>
<dbReference type="InterPro" id="IPR036942">
    <property type="entry name" value="Beta-barrel_TonB_sf"/>
</dbReference>
<evidence type="ECO:0000256" key="6">
    <source>
        <dbReference type="SAM" id="SignalP"/>
    </source>
</evidence>
<dbReference type="SUPFAM" id="SSF56935">
    <property type="entry name" value="Porins"/>
    <property type="match status" value="1"/>
</dbReference>
<evidence type="ECO:0000256" key="3">
    <source>
        <dbReference type="ARBA" id="ARBA00023237"/>
    </source>
</evidence>
<evidence type="ECO:0000313" key="9">
    <source>
        <dbReference type="EMBL" id="RJY09867.1"/>
    </source>
</evidence>
<reference evidence="9 10" key="1">
    <citation type="journal article" date="2017" name="Int. J. Syst. Evol. Microbiol.">
        <title>Erythrobacter aquimixticola sp. nov., isolated from the junction between the ocean and a freshwater spring.</title>
        <authorList>
            <person name="Park S."/>
            <person name="Jung Y.T."/>
            <person name="Choi S.J."/>
            <person name="Yoon J.H."/>
        </authorList>
    </citation>
    <scope>NUCLEOTIDE SEQUENCE [LARGE SCALE GENOMIC DNA]</scope>
    <source>
        <strain evidence="9 10">JSSK-14</strain>
    </source>
</reference>
<dbReference type="Pfam" id="PF00593">
    <property type="entry name" value="TonB_dep_Rec_b-barrel"/>
    <property type="match status" value="1"/>
</dbReference>
<feature type="signal peptide" evidence="6">
    <location>
        <begin position="1"/>
        <end position="30"/>
    </location>
</feature>
<evidence type="ECO:0000259" key="8">
    <source>
        <dbReference type="Pfam" id="PF07715"/>
    </source>
</evidence>
<protein>
    <submittedName>
        <fullName evidence="9">TonB-dependent receptor</fullName>
    </submittedName>
</protein>
<sequence>MNTTGTTTGRQLAALLLLTTAMTMPGMAAAQDAPAAGGPLAPTEQDVEQEQDAIAPDAADPTDPEDAVEDPDISIPGGAIIVTGRINRDPVQNSSQVVSVLSTEEIARTGEGDIAGALGRVTGLSVQGQGFVYVRGLGDRYSLALLNGLPLPSPQPLSRVVPLDIFPTNVVASSLVQKTYSANFPGEFGGGVINLTTRAVPDESFVTVGGGISGNTETTFQPGLSYYGSDYDWFGFDDGTRDAPPALQTYFDSGLRLSDIPLDPDQSFNDAPTTQADIAKQLGNPNLILLQRLGDVPANWSASITAGTSTDVFSDGQLGVVFTGSISNKWRTRDIISQSVLADFTLDTDFRDVVTDNRILANAMLGIGLEVGDHQFRFTNLFIRDTQKQATLSVGEDFQDDDSIQQQQTGWFERQLIDSQLVAELEFGNLGVDLRGGYARTDREAPFEYTFTYVRDNSSGRFGDTFINVLDRQTGDAAVVFSDLTEELWAGGIDLSYPIFDSFVTTVGYAYTDTERFSERREFLFNAPTSFPDGVGALRPDLLLGDAIIDFFDIGLIESTQADPAFDAGLEIHAGYGKINWEPIVGVALDAGVRYETATQTVDPAQVFDTVTSSTASTLLENEYWLPAATITVEPMDDLQLRAAASRTIARPQFRELIFQTYYDPETNRQFNGNPFLVDSELTNYEMRAEYYLGGGDRISVAGFYKDIENPIEAFSSFSDNAQLTSFANAPSAELYGVEADLAYTLDLIGLGGGFFETKELGIFANYTWTQSEISVQDDDITRLFPGGNTPASNLFADGVPLTGQSDHLANLQLSLQDIDQLQQFTILGSYASERVTSRGTAGLPDIVEDPGLRIDLVFRQGFDAFGSEAELKLEARNIFGQNNEEYQTNGTDRIEINTYDLGTTLGASLSITF</sequence>
<evidence type="ECO:0000256" key="5">
    <source>
        <dbReference type="SAM" id="MobiDB-lite"/>
    </source>
</evidence>
<feature type="domain" description="TonB-dependent receptor-like beta-barrel" evidence="7">
    <location>
        <begin position="399"/>
        <end position="826"/>
    </location>
</feature>
<dbReference type="Gene3D" id="2.40.170.20">
    <property type="entry name" value="TonB-dependent receptor, beta-barrel domain"/>
    <property type="match status" value="1"/>
</dbReference>
<feature type="region of interest" description="Disordered" evidence="5">
    <location>
        <begin position="30"/>
        <end position="50"/>
    </location>
</feature>
<gene>
    <name evidence="9" type="ORF">D6201_11320</name>
</gene>
<keyword evidence="6" id="KW-0732">Signal</keyword>
<dbReference type="RefSeq" id="WP_120048877.1">
    <property type="nucleotide sequence ID" value="NZ_RAHX01000001.1"/>
</dbReference>
<comment type="subcellular location">
    <subcellularLocation>
        <location evidence="1 4">Cell outer membrane</location>
    </subcellularLocation>
</comment>
<feature type="domain" description="TonB-dependent receptor plug" evidence="8">
    <location>
        <begin position="91"/>
        <end position="192"/>
    </location>
</feature>
<dbReference type="Gene3D" id="2.170.130.10">
    <property type="entry name" value="TonB-dependent receptor, plug domain"/>
    <property type="match status" value="1"/>
</dbReference>
<keyword evidence="3" id="KW-0998">Cell outer membrane</keyword>
<evidence type="ECO:0000313" key="10">
    <source>
        <dbReference type="Proteomes" id="UP000285232"/>
    </source>
</evidence>
<comment type="caution">
    <text evidence="9">The sequence shown here is derived from an EMBL/GenBank/DDBJ whole genome shotgun (WGS) entry which is preliminary data.</text>
</comment>
<keyword evidence="2 4" id="KW-0472">Membrane</keyword>
<evidence type="ECO:0000256" key="2">
    <source>
        <dbReference type="ARBA" id="ARBA00023136"/>
    </source>
</evidence>
<keyword evidence="9" id="KW-0675">Receptor</keyword>
<dbReference type="GO" id="GO:0009279">
    <property type="term" value="C:cell outer membrane"/>
    <property type="evidence" value="ECO:0007669"/>
    <property type="project" value="UniProtKB-SubCell"/>
</dbReference>
<name>A0A419RVS7_9SPHN</name>
<evidence type="ECO:0000259" key="7">
    <source>
        <dbReference type="Pfam" id="PF00593"/>
    </source>
</evidence>
<dbReference type="InterPro" id="IPR012910">
    <property type="entry name" value="Plug_dom"/>
</dbReference>
<dbReference type="Proteomes" id="UP000285232">
    <property type="component" value="Unassembled WGS sequence"/>
</dbReference>
<evidence type="ECO:0000256" key="4">
    <source>
        <dbReference type="RuleBase" id="RU003357"/>
    </source>
</evidence>
<feature type="compositionally biased region" description="Low complexity" evidence="5">
    <location>
        <begin position="30"/>
        <end position="42"/>
    </location>
</feature>
<dbReference type="PANTHER" id="PTHR40980">
    <property type="entry name" value="PLUG DOMAIN-CONTAINING PROTEIN"/>
    <property type="match status" value="1"/>
</dbReference>
<dbReference type="EMBL" id="RAHX01000001">
    <property type="protein sequence ID" value="RJY09867.1"/>
    <property type="molecule type" value="Genomic_DNA"/>
</dbReference>